<dbReference type="Proteomes" id="UP000007797">
    <property type="component" value="Unassembled WGS sequence"/>
</dbReference>
<sequence length="178" mass="20191">MVIPGGLHNVKPADAEVVSVVKQVKPLLEARLGQSLDILEPISYCTQTVAGTNYFVKVKIPEGYAHLRLYKDNNDSNNNTQFIYERPSIKTTCYEQEFSELTDSQKTYFIIQINQSPLLSSLNDVAKMGIPIKTILDMIFIPIEDAKVWYKDSIKRTNDWLDALARLLGLDQENGRQP</sequence>
<comment type="similarity">
    <text evidence="2">Belongs to the cystatin family.</text>
</comment>
<dbReference type="OrthoDB" id="30696at2759"/>
<dbReference type="STRING" id="1054147.F4Q5N2"/>
<keyword evidence="5" id="KW-0789">Thiol protease inhibitor</keyword>
<dbReference type="Gene3D" id="3.10.450.10">
    <property type="match status" value="1"/>
</dbReference>
<feature type="domain" description="Cystatin" evidence="6">
    <location>
        <begin position="2"/>
        <end position="125"/>
    </location>
</feature>
<dbReference type="Pfam" id="PF00031">
    <property type="entry name" value="Cystatin"/>
    <property type="match status" value="1"/>
</dbReference>
<dbReference type="InterPro" id="IPR046350">
    <property type="entry name" value="Cystatin_sf"/>
</dbReference>
<dbReference type="GO" id="GO:0004869">
    <property type="term" value="F:cysteine-type endopeptidase inhibitor activity"/>
    <property type="evidence" value="ECO:0007669"/>
    <property type="project" value="UniProtKB-KW"/>
</dbReference>
<dbReference type="SMR" id="F4Q5N2"/>
<evidence type="ECO:0000256" key="4">
    <source>
        <dbReference type="ARBA" id="ARBA00022690"/>
    </source>
</evidence>
<evidence type="ECO:0000313" key="8">
    <source>
        <dbReference type="Proteomes" id="UP000007797"/>
    </source>
</evidence>
<dbReference type="PANTHER" id="PTHR11414">
    <property type="entry name" value="CYSTATIN FAMILY MEMBER"/>
    <property type="match status" value="1"/>
</dbReference>
<dbReference type="AlphaFoldDB" id="F4Q5N2"/>
<dbReference type="SMART" id="SM00043">
    <property type="entry name" value="CY"/>
    <property type="match status" value="1"/>
</dbReference>
<evidence type="ECO:0000256" key="2">
    <source>
        <dbReference type="ARBA" id="ARBA00009403"/>
    </source>
</evidence>
<accession>F4Q5N2</accession>
<evidence type="ECO:0000313" key="7">
    <source>
        <dbReference type="EMBL" id="EGG17291.1"/>
    </source>
</evidence>
<protein>
    <recommendedName>
        <fullName evidence="6">Cystatin domain-containing protein</fullName>
    </recommendedName>
</protein>
<evidence type="ECO:0000256" key="5">
    <source>
        <dbReference type="ARBA" id="ARBA00022704"/>
    </source>
</evidence>
<dbReference type="SUPFAM" id="SSF54403">
    <property type="entry name" value="Cystatin/monellin"/>
    <property type="match status" value="1"/>
</dbReference>
<dbReference type="GeneID" id="14869065"/>
<gene>
    <name evidence="7" type="ORF">DFA_08284</name>
</gene>
<proteinExistence type="inferred from homology"/>
<dbReference type="CDD" id="cd00042">
    <property type="entry name" value="CY"/>
    <property type="match status" value="1"/>
</dbReference>
<dbReference type="PROSITE" id="PS00287">
    <property type="entry name" value="CYSTATIN"/>
    <property type="match status" value="1"/>
</dbReference>
<dbReference type="GO" id="GO:0005829">
    <property type="term" value="C:cytosol"/>
    <property type="evidence" value="ECO:0007669"/>
    <property type="project" value="TreeGrafter"/>
</dbReference>
<keyword evidence="8" id="KW-1185">Reference proteome</keyword>
<evidence type="ECO:0000256" key="1">
    <source>
        <dbReference type="ARBA" id="ARBA00004496"/>
    </source>
</evidence>
<dbReference type="InterPro" id="IPR018073">
    <property type="entry name" value="Prot_inh_cystat_CS"/>
</dbReference>
<organism evidence="7 8">
    <name type="scientific">Cavenderia fasciculata</name>
    <name type="common">Slime mold</name>
    <name type="synonym">Dictyostelium fasciculatum</name>
    <dbReference type="NCBI Taxonomy" id="261658"/>
    <lineage>
        <taxon>Eukaryota</taxon>
        <taxon>Amoebozoa</taxon>
        <taxon>Evosea</taxon>
        <taxon>Eumycetozoa</taxon>
        <taxon>Dictyostelia</taxon>
        <taxon>Acytosteliales</taxon>
        <taxon>Cavenderiaceae</taxon>
        <taxon>Cavenderia</taxon>
    </lineage>
</organism>
<dbReference type="InterPro" id="IPR001713">
    <property type="entry name" value="Prot_inh_stefin"/>
</dbReference>
<dbReference type="RefSeq" id="XP_004355775.1">
    <property type="nucleotide sequence ID" value="XM_004355722.1"/>
</dbReference>
<dbReference type="PRINTS" id="PR00295">
    <property type="entry name" value="STEFINA"/>
</dbReference>
<keyword evidence="4" id="KW-0646">Protease inhibitor</keyword>
<keyword evidence="3" id="KW-0963">Cytoplasm</keyword>
<comment type="subcellular location">
    <subcellularLocation>
        <location evidence="1">Cytoplasm</location>
    </subcellularLocation>
</comment>
<dbReference type="KEGG" id="dfa:DFA_08284"/>
<dbReference type="InterPro" id="IPR000010">
    <property type="entry name" value="Cystatin_dom"/>
</dbReference>
<evidence type="ECO:0000259" key="6">
    <source>
        <dbReference type="SMART" id="SM00043"/>
    </source>
</evidence>
<name>F4Q5N2_CACFS</name>
<evidence type="ECO:0000256" key="3">
    <source>
        <dbReference type="ARBA" id="ARBA00022490"/>
    </source>
</evidence>
<dbReference type="EMBL" id="GL883021">
    <property type="protein sequence ID" value="EGG17291.1"/>
    <property type="molecule type" value="Genomic_DNA"/>
</dbReference>
<dbReference type="PANTHER" id="PTHR11414:SF21">
    <property type="entry name" value="CYSTATIN 14A, TANDEM DUPLICATE 1-RELATED"/>
    <property type="match status" value="1"/>
</dbReference>
<reference evidence="8" key="1">
    <citation type="journal article" date="2011" name="Genome Res.">
        <title>Phylogeny-wide analysis of social amoeba genomes highlights ancient origins for complex intercellular communication.</title>
        <authorList>
            <person name="Heidel A.J."/>
            <person name="Lawal H.M."/>
            <person name="Felder M."/>
            <person name="Schilde C."/>
            <person name="Helps N.R."/>
            <person name="Tunggal B."/>
            <person name="Rivero F."/>
            <person name="John U."/>
            <person name="Schleicher M."/>
            <person name="Eichinger L."/>
            <person name="Platzer M."/>
            <person name="Noegel A.A."/>
            <person name="Schaap P."/>
            <person name="Gloeckner G."/>
        </authorList>
    </citation>
    <scope>NUCLEOTIDE SEQUENCE [LARGE SCALE GENOMIC DNA]</scope>
    <source>
        <strain evidence="8">SH3</strain>
    </source>
</reference>